<dbReference type="InterPro" id="IPR050155">
    <property type="entry name" value="HAD-like_hydrolase_sf"/>
</dbReference>
<gene>
    <name evidence="1" type="ORF">E0F26_04625</name>
</gene>
<dbReference type="InterPro" id="IPR036412">
    <property type="entry name" value="HAD-like_sf"/>
</dbReference>
<organism evidence="1 2">
    <name type="scientific">Candidatus Paraluminiphilus aquimaris</name>
    <dbReference type="NCBI Taxonomy" id="2518994"/>
    <lineage>
        <taxon>Bacteria</taxon>
        <taxon>Pseudomonadati</taxon>
        <taxon>Pseudomonadota</taxon>
        <taxon>Gammaproteobacteria</taxon>
        <taxon>Cellvibrionales</taxon>
        <taxon>Halieaceae</taxon>
        <taxon>Candidatus Paraluminiphilus</taxon>
    </lineage>
</organism>
<dbReference type="Proteomes" id="UP001317963">
    <property type="component" value="Chromosome"/>
</dbReference>
<sequence length="245" mass="27735">MDEHVASGGVQMGSVPRVDWTKVDHVLLDMDGTLLDLAFDNDFWGHQIHAHYAALNKLSYDAVAHKFEPLFRSVEGTLSWYSTDHWSEQYGFDLIALSHQYKAQIRWLDYAESFLSGLRDLGIRTTILTNAHPDIVTLKDSVTRIRDCVDSVISSHEIGYAKEHATFWKEAFSLANVTQHDLDNDRVMFFDDSSPVLTAAISAGIRYSVMICAPDSTRPPKMPATQYAINSFNDIWPHVTVDTRQ</sequence>
<name>A0ABY6Q628_9GAMM</name>
<dbReference type="RefSeq" id="WP_279242878.1">
    <property type="nucleotide sequence ID" value="NZ_CP036501.1"/>
</dbReference>
<dbReference type="Pfam" id="PF00702">
    <property type="entry name" value="Hydrolase"/>
    <property type="match status" value="1"/>
</dbReference>
<dbReference type="SUPFAM" id="SSF56784">
    <property type="entry name" value="HAD-like"/>
    <property type="match status" value="1"/>
</dbReference>
<protein>
    <submittedName>
        <fullName evidence="1">Haloacid dehalogenase</fullName>
    </submittedName>
</protein>
<dbReference type="Gene3D" id="3.40.50.1000">
    <property type="entry name" value="HAD superfamily/HAD-like"/>
    <property type="match status" value="1"/>
</dbReference>
<dbReference type="PANTHER" id="PTHR43434">
    <property type="entry name" value="PHOSPHOGLYCOLATE PHOSPHATASE"/>
    <property type="match status" value="1"/>
</dbReference>
<evidence type="ECO:0000313" key="1">
    <source>
        <dbReference type="EMBL" id="UZP74069.1"/>
    </source>
</evidence>
<accession>A0ABY6Q628</accession>
<dbReference type="EMBL" id="CP036501">
    <property type="protein sequence ID" value="UZP74069.1"/>
    <property type="molecule type" value="Genomic_DNA"/>
</dbReference>
<proteinExistence type="predicted"/>
<dbReference type="PANTHER" id="PTHR43434:SF3">
    <property type="entry name" value="GMP_IMP NUCLEOTIDASE YRFG"/>
    <property type="match status" value="1"/>
</dbReference>
<dbReference type="InterPro" id="IPR023214">
    <property type="entry name" value="HAD_sf"/>
</dbReference>
<reference evidence="1 2" key="1">
    <citation type="submission" date="2019-02" db="EMBL/GenBank/DDBJ databases">
        <title>Halieaceae_genomes.</title>
        <authorList>
            <person name="Li S.-H."/>
        </authorList>
    </citation>
    <scope>NUCLEOTIDE SEQUENCE [LARGE SCALE GENOMIC DNA]</scope>
    <source>
        <strain evidence="1 2">JH123</strain>
    </source>
</reference>
<evidence type="ECO:0000313" key="2">
    <source>
        <dbReference type="Proteomes" id="UP001317963"/>
    </source>
</evidence>
<keyword evidence="2" id="KW-1185">Reference proteome</keyword>